<evidence type="ECO:0000256" key="4">
    <source>
        <dbReference type="ARBA" id="ARBA00022968"/>
    </source>
</evidence>
<dbReference type="Proteomes" id="UP000091857">
    <property type="component" value="Chromosome 1"/>
</dbReference>
<evidence type="ECO:0000259" key="8">
    <source>
        <dbReference type="Pfam" id="PF03016"/>
    </source>
</evidence>
<evidence type="ECO:0000313" key="10">
    <source>
        <dbReference type="Proteomes" id="UP000091857"/>
    </source>
</evidence>
<evidence type="ECO:0000256" key="2">
    <source>
        <dbReference type="ARBA" id="ARBA00010271"/>
    </source>
</evidence>
<evidence type="ECO:0000256" key="3">
    <source>
        <dbReference type="ARBA" id="ARBA00022676"/>
    </source>
</evidence>
<dbReference type="Gramene" id="Manes.01G056300.1.v8.1">
    <property type="protein sequence ID" value="Manes.01G056300.1.v8.1.CDS.1"/>
    <property type="gene ID" value="Manes.01G056300.v8.1"/>
</dbReference>
<dbReference type="EMBL" id="CM004387">
    <property type="protein sequence ID" value="OAY59749.1"/>
    <property type="molecule type" value="Genomic_DNA"/>
</dbReference>
<dbReference type="GO" id="GO:0016757">
    <property type="term" value="F:glycosyltransferase activity"/>
    <property type="evidence" value="ECO:0007669"/>
    <property type="project" value="UniProtKB-KW"/>
</dbReference>
<dbReference type="GO" id="GO:0000139">
    <property type="term" value="C:Golgi membrane"/>
    <property type="evidence" value="ECO:0007669"/>
    <property type="project" value="UniProtKB-SubCell"/>
</dbReference>
<comment type="caution">
    <text evidence="9">The sequence shown here is derived from an EMBL/GenBank/DDBJ whole genome shotgun (WGS) entry which is preliminary data.</text>
</comment>
<feature type="domain" description="Exostosin GT47" evidence="8">
    <location>
        <begin position="140"/>
        <end position="472"/>
    </location>
</feature>
<protein>
    <recommendedName>
        <fullName evidence="8">Exostosin GT47 domain-containing protein</fullName>
    </recommendedName>
</protein>
<evidence type="ECO:0000256" key="1">
    <source>
        <dbReference type="ARBA" id="ARBA00004323"/>
    </source>
</evidence>
<proteinExistence type="inferred from homology"/>
<comment type="subcellular location">
    <subcellularLocation>
        <location evidence="1">Golgi apparatus membrane</location>
        <topology evidence="1">Single-pass type II membrane protein</topology>
    </subcellularLocation>
</comment>
<keyword evidence="10" id="KW-1185">Reference proteome</keyword>
<keyword evidence="4" id="KW-0735">Signal-anchor</keyword>
<keyword evidence="7" id="KW-0472">Membrane</keyword>
<dbReference type="AlphaFoldDB" id="A0A2C9WJJ0"/>
<name>A0A2C9WJJ0_MANES</name>
<evidence type="ECO:0000256" key="7">
    <source>
        <dbReference type="SAM" id="Phobius"/>
    </source>
</evidence>
<evidence type="ECO:0000313" key="9">
    <source>
        <dbReference type="EMBL" id="OAY59749.1"/>
    </source>
</evidence>
<dbReference type="Pfam" id="PF03016">
    <property type="entry name" value="Exostosin_GT47"/>
    <property type="match status" value="1"/>
</dbReference>
<dbReference type="PANTHER" id="PTHR11062:SF241">
    <property type="entry name" value="XYLOGLUCAN GALACTOSYLTRANSFERASE GT14-RELATED"/>
    <property type="match status" value="1"/>
</dbReference>
<reference evidence="10" key="1">
    <citation type="journal article" date="2016" name="Nat. Biotechnol.">
        <title>Sequencing wild and cultivated cassava and related species reveals extensive interspecific hybridization and genetic diversity.</title>
        <authorList>
            <person name="Bredeson J.V."/>
            <person name="Lyons J.B."/>
            <person name="Prochnik S.E."/>
            <person name="Wu G.A."/>
            <person name="Ha C.M."/>
            <person name="Edsinger-Gonzales E."/>
            <person name="Grimwood J."/>
            <person name="Schmutz J."/>
            <person name="Rabbi I.Y."/>
            <person name="Egesi C."/>
            <person name="Nauluvula P."/>
            <person name="Lebot V."/>
            <person name="Ndunguru J."/>
            <person name="Mkamilo G."/>
            <person name="Bart R.S."/>
            <person name="Setter T.L."/>
            <person name="Gleadow R.M."/>
            <person name="Kulakow P."/>
            <person name="Ferguson M.E."/>
            <person name="Rounsley S."/>
            <person name="Rokhsar D.S."/>
        </authorList>
    </citation>
    <scope>NUCLEOTIDE SEQUENCE [LARGE SCALE GENOMIC DNA]</scope>
    <source>
        <strain evidence="10">cv. AM560-2</strain>
    </source>
</reference>
<feature type="transmembrane region" description="Helical" evidence="7">
    <location>
        <begin position="12"/>
        <end position="31"/>
    </location>
</feature>
<comment type="similarity">
    <text evidence="2">Belongs to the glycosyltransferase 47 family.</text>
</comment>
<keyword evidence="3" id="KW-0328">Glycosyltransferase</keyword>
<dbReference type="InterPro" id="IPR040911">
    <property type="entry name" value="Exostosin_GT47"/>
</dbReference>
<dbReference type="InterPro" id="IPR004263">
    <property type="entry name" value="Exostosin"/>
</dbReference>
<evidence type="ECO:0000256" key="5">
    <source>
        <dbReference type="ARBA" id="ARBA00023034"/>
    </source>
</evidence>
<keyword evidence="5" id="KW-0333">Golgi apparatus</keyword>
<sequence length="568" mass="65907">MENPITRNCCNHQLWLVILISFVLCFVLFGFDYSALIGIQERVTVPFANYENSISTHKSKSPQLPEILNQTSIAPIKADDLREDNVQQKLKADDPREDNVQQKLKADDLREENVQKKPVKADDLREDNVQQKPVKDFCLGRYVYIHHIPSRFNQDLLENCGSITAGTEHNMCPYLVNSALGHEVENSQAILSNKSWHSTNQFLLEVIFHFRMKKYKCLTNDSSLASAIYVPFYAGIDISRYLWHFNISVRDQSAFELVRWLVEKPEWKKMFGRDHFFVAGRIAWDFRRQTDNESDWGSKLMFLPESNNMSMLAIESSSWKNDYAIPYPTCFHPSKESEVFQWQDKMRRQTRPFLFSFAGAPRPDLQDSIRSKIIEECLASKDLCKLLVCDYGVNGAINCDNPVNVMKLFQNSVFCLQPPGDSYTRRSIFDSILAGCIPVFFNPGTAYAQYKWHLPKNYSKYSVYIPVEDVEDWRAGINQTLLRIPENRVLAMREEVIKIIPRIIYADPRSRMETIEDAFDLAVKGILERIERVRKVLREGKDPSIGFAEEDHYRFTYSGYVGETLNRI</sequence>
<keyword evidence="3" id="KW-0808">Transferase</keyword>
<dbReference type="PANTHER" id="PTHR11062">
    <property type="entry name" value="EXOSTOSIN HEPARAN SULFATE GLYCOSYLTRANSFERASE -RELATED"/>
    <property type="match status" value="1"/>
</dbReference>
<gene>
    <name evidence="9" type="ORF">MANES_01G056300v8</name>
</gene>
<keyword evidence="7" id="KW-0812">Transmembrane</keyword>
<feature type="region of interest" description="Disordered" evidence="6">
    <location>
        <begin position="87"/>
        <end position="116"/>
    </location>
</feature>
<keyword evidence="7" id="KW-1133">Transmembrane helix</keyword>
<accession>A0A2C9WJJ0</accession>
<evidence type="ECO:0000256" key="6">
    <source>
        <dbReference type="SAM" id="MobiDB-lite"/>
    </source>
</evidence>
<dbReference type="OMA" id="NFHPAND"/>
<organism evidence="9 10">
    <name type="scientific">Manihot esculenta</name>
    <name type="common">Cassava</name>
    <name type="synonym">Jatropha manihot</name>
    <dbReference type="NCBI Taxonomy" id="3983"/>
    <lineage>
        <taxon>Eukaryota</taxon>
        <taxon>Viridiplantae</taxon>
        <taxon>Streptophyta</taxon>
        <taxon>Embryophyta</taxon>
        <taxon>Tracheophyta</taxon>
        <taxon>Spermatophyta</taxon>
        <taxon>Magnoliopsida</taxon>
        <taxon>eudicotyledons</taxon>
        <taxon>Gunneridae</taxon>
        <taxon>Pentapetalae</taxon>
        <taxon>rosids</taxon>
        <taxon>fabids</taxon>
        <taxon>Malpighiales</taxon>
        <taxon>Euphorbiaceae</taxon>
        <taxon>Crotonoideae</taxon>
        <taxon>Manihoteae</taxon>
        <taxon>Manihot</taxon>
    </lineage>
</organism>